<organism evidence="11 12">
    <name type="scientific">Phoenix dactylifera</name>
    <name type="common">Date palm</name>
    <dbReference type="NCBI Taxonomy" id="42345"/>
    <lineage>
        <taxon>Eukaryota</taxon>
        <taxon>Viridiplantae</taxon>
        <taxon>Streptophyta</taxon>
        <taxon>Embryophyta</taxon>
        <taxon>Tracheophyta</taxon>
        <taxon>Spermatophyta</taxon>
        <taxon>Magnoliopsida</taxon>
        <taxon>Liliopsida</taxon>
        <taxon>Arecaceae</taxon>
        <taxon>Coryphoideae</taxon>
        <taxon>Phoeniceae</taxon>
        <taxon>Phoenix</taxon>
    </lineage>
</organism>
<dbReference type="Proteomes" id="UP000228380">
    <property type="component" value="Chromosome 7"/>
</dbReference>
<evidence type="ECO:0000313" key="11">
    <source>
        <dbReference type="Proteomes" id="UP000228380"/>
    </source>
</evidence>
<dbReference type="PANTHER" id="PTHR11827:SF100">
    <property type="entry name" value="CATION-CHLORIDE COTRANSPORTER 1"/>
    <property type="match status" value="1"/>
</dbReference>
<feature type="transmembrane region" description="Helical" evidence="8">
    <location>
        <begin position="436"/>
        <end position="455"/>
    </location>
</feature>
<dbReference type="InterPro" id="IPR004841">
    <property type="entry name" value="AA-permease/SLC12A_dom"/>
</dbReference>
<keyword evidence="4 8" id="KW-0812">Transmembrane</keyword>
<evidence type="ECO:0000256" key="8">
    <source>
        <dbReference type="SAM" id="Phobius"/>
    </source>
</evidence>
<evidence type="ECO:0000256" key="4">
    <source>
        <dbReference type="ARBA" id="ARBA00022692"/>
    </source>
</evidence>
<accession>A0A8B7MVR2</accession>
<dbReference type="GeneID" id="103714220"/>
<dbReference type="InterPro" id="IPR004842">
    <property type="entry name" value="SLC12A_fam"/>
</dbReference>
<gene>
    <name evidence="12" type="primary">LOC103714220</name>
</gene>
<evidence type="ECO:0000259" key="10">
    <source>
        <dbReference type="Pfam" id="PF03522"/>
    </source>
</evidence>
<dbReference type="AlphaFoldDB" id="A0A8B7MVR2"/>
<feature type="region of interest" description="Disordered" evidence="7">
    <location>
        <begin position="1"/>
        <end position="23"/>
    </location>
</feature>
<feature type="domain" description="Amino acid permease/ SLC12A" evidence="9">
    <location>
        <begin position="134"/>
        <end position="239"/>
    </location>
</feature>
<feature type="region of interest" description="Disordered" evidence="7">
    <location>
        <begin position="98"/>
        <end position="122"/>
    </location>
</feature>
<feature type="domain" description="SLC12A transporter C-terminal" evidence="10">
    <location>
        <begin position="568"/>
        <end position="689"/>
    </location>
</feature>
<dbReference type="GO" id="GO:0016020">
    <property type="term" value="C:membrane"/>
    <property type="evidence" value="ECO:0007669"/>
    <property type="project" value="UniProtKB-SubCell"/>
</dbReference>
<protein>
    <submittedName>
        <fullName evidence="12">Cation-chloride cotransporter 1 isoform X3</fullName>
    </submittedName>
</protein>
<evidence type="ECO:0000259" key="9">
    <source>
        <dbReference type="Pfam" id="PF00324"/>
    </source>
</evidence>
<dbReference type="Gene3D" id="1.20.1740.10">
    <property type="entry name" value="Amino acid/polyamine transporter I"/>
    <property type="match status" value="1"/>
</dbReference>
<dbReference type="RefSeq" id="XP_017700376.2">
    <property type="nucleotide sequence ID" value="XM_017844887.3"/>
</dbReference>
<comment type="similarity">
    <text evidence="2">Belongs to the SLC12A transporter family.</text>
</comment>
<sequence>MENAEIESVDEEMPSQNGRQYRPVVSDDRAVIQMSSMGSSSSTDIPVKKINMPSQVETAASIRDGPHEGLGHSQKDSKLELFGFDSLVNILGLKSMTGEQIPTPSSPRESEDVSITVGRPKETGPGPKLGTMMGVFLPCLQNILGIIYYIRFSWIVGMAGVGEALVLVAFCGSCTFLTGISLSAIATNGAMKGGGPYYLIGRALGPEVGVSIGLCFFLGTAVAGAMYVLGAVETFLDALPNAGFFRGGIMGLNLQTFKENWSSDYQRTTNAGIPDPEGSVYWNFNALVGLFFPAVTGIMAGSNRSASLKDTQRSIPIGTLAATLTTSSLYLISVLLFGALAAREELLTNRLLTAEVAWPFPIIIYVGIILSTLGAALQSLTGAPRLLAAIANDDILPVLNYFKVTEGGEPHLATLFTAFICIGCVVIGNLDLITPTITMFFLLCYAGVNLSCFLLDLLDAPSWRPRWKFHHWSLSLLGASLCIVIMFLISWTFTVVSLALASLIYYYVSLKGKAGDWGDGFKSAYFQLALRSLRSLGANQVHPKNWYPIPLIFCRPWGKLPENVPCHPKLADFANCVKKKGRGMSIFVSIIDGDYHELAEDAKTACRQLSTYIDYKRCEGVAEIIVAPNMSDGFRGIVQTMGLGNLKPNIIVMRYPEIWRRENLTQIPSTFVSVINDCIIANKAVVIVKGLDEWPGEYQRQYGTIDLYWIVRDGGLMLLLSQLLLTKESFESCKIQVFCIAEEDTEAEELKADVKKFLYDLRMQAEVIVVTMRSWEAHMENGPQQEDSVEAFTSAQRRIAAYLAEMKETAQKGGKSLMADGKPVVVNEQQVDKFLYTTLKLNSTILKYSRMAAVVLVSLPPPPLNHPAYFYMEYMDLLVENVPRMLIVRGYRRDVVTLFT</sequence>
<feature type="transmembrane region" description="Helical" evidence="8">
    <location>
        <begin position="362"/>
        <end position="380"/>
    </location>
</feature>
<feature type="compositionally biased region" description="Polar residues" evidence="7">
    <location>
        <begin position="98"/>
        <end position="107"/>
    </location>
</feature>
<feature type="transmembrane region" description="Helical" evidence="8">
    <location>
        <begin position="129"/>
        <end position="152"/>
    </location>
</feature>
<proteinExistence type="inferred from homology"/>
<evidence type="ECO:0000256" key="5">
    <source>
        <dbReference type="ARBA" id="ARBA00022989"/>
    </source>
</evidence>
<keyword evidence="6 8" id="KW-0472">Membrane</keyword>
<comment type="subcellular location">
    <subcellularLocation>
        <location evidence="1">Membrane</location>
        <topology evidence="1">Multi-pass membrane protein</topology>
    </subcellularLocation>
</comment>
<keyword evidence="11" id="KW-1185">Reference proteome</keyword>
<evidence type="ECO:0000256" key="2">
    <source>
        <dbReference type="ARBA" id="ARBA00010593"/>
    </source>
</evidence>
<evidence type="ECO:0000313" key="12">
    <source>
        <dbReference type="RefSeq" id="XP_017700376.2"/>
    </source>
</evidence>
<feature type="transmembrane region" description="Helical" evidence="8">
    <location>
        <begin position="476"/>
        <end position="508"/>
    </location>
</feature>
<dbReference type="GO" id="GO:0015377">
    <property type="term" value="F:chloride:monoatomic cation symporter activity"/>
    <property type="evidence" value="ECO:0007669"/>
    <property type="project" value="InterPro"/>
</dbReference>
<dbReference type="PANTHER" id="PTHR11827">
    <property type="entry name" value="SOLUTE CARRIER FAMILY 12, CATION COTRANSPORTERS"/>
    <property type="match status" value="1"/>
</dbReference>
<dbReference type="InterPro" id="IPR018491">
    <property type="entry name" value="SLC12_C"/>
</dbReference>
<evidence type="ECO:0000256" key="7">
    <source>
        <dbReference type="SAM" id="MobiDB-lite"/>
    </source>
</evidence>
<keyword evidence="5 8" id="KW-1133">Transmembrane helix</keyword>
<feature type="domain" description="Amino acid permease/ SLC12A" evidence="9">
    <location>
        <begin position="260"/>
        <end position="526"/>
    </location>
</feature>
<feature type="compositionally biased region" description="Acidic residues" evidence="7">
    <location>
        <begin position="1"/>
        <end position="13"/>
    </location>
</feature>
<keyword evidence="3" id="KW-0813">Transport</keyword>
<evidence type="ECO:0000256" key="3">
    <source>
        <dbReference type="ARBA" id="ARBA00022448"/>
    </source>
</evidence>
<evidence type="ECO:0000256" key="6">
    <source>
        <dbReference type="ARBA" id="ARBA00023136"/>
    </source>
</evidence>
<feature type="transmembrane region" description="Helical" evidence="8">
    <location>
        <begin position="208"/>
        <end position="229"/>
    </location>
</feature>
<name>A0A8B7MVR2_PHODC</name>
<dbReference type="Pfam" id="PF03522">
    <property type="entry name" value="SLC12"/>
    <property type="match status" value="2"/>
</dbReference>
<dbReference type="Pfam" id="PF00324">
    <property type="entry name" value="AA_permease"/>
    <property type="match status" value="2"/>
</dbReference>
<feature type="domain" description="SLC12A transporter C-terminal" evidence="10">
    <location>
        <begin position="700"/>
        <end position="899"/>
    </location>
</feature>
<reference evidence="11" key="1">
    <citation type="journal article" date="2019" name="Nat. Commun.">
        <title>Genome-wide association mapping of date palm fruit traits.</title>
        <authorList>
            <person name="Hazzouri K.M."/>
            <person name="Gros-Balthazard M."/>
            <person name="Flowers J.M."/>
            <person name="Copetti D."/>
            <person name="Lemansour A."/>
            <person name="Lebrun M."/>
            <person name="Masmoudi K."/>
            <person name="Ferrand S."/>
            <person name="Dhar M.I."/>
            <person name="Fresquez Z.A."/>
            <person name="Rosas U."/>
            <person name="Zhang J."/>
            <person name="Talag J."/>
            <person name="Lee S."/>
            <person name="Kudrna D."/>
            <person name="Powell R.F."/>
            <person name="Leitch I.J."/>
            <person name="Krueger R.R."/>
            <person name="Wing R.A."/>
            <person name="Amiri K.M.A."/>
            <person name="Purugganan M.D."/>
        </authorList>
    </citation>
    <scope>NUCLEOTIDE SEQUENCE [LARGE SCALE GENOMIC DNA]</scope>
    <source>
        <strain evidence="11">cv. Khalas</strain>
    </source>
</reference>
<reference evidence="12" key="2">
    <citation type="submission" date="2025-08" db="UniProtKB">
        <authorList>
            <consortium name="RefSeq"/>
        </authorList>
    </citation>
    <scope>IDENTIFICATION</scope>
    <source>
        <tissue evidence="12">Young leaves</tissue>
    </source>
</reference>
<feature type="transmembrane region" description="Helical" evidence="8">
    <location>
        <begin position="320"/>
        <end position="342"/>
    </location>
</feature>
<feature type="transmembrane region" description="Helical" evidence="8">
    <location>
        <begin position="164"/>
        <end position="187"/>
    </location>
</feature>
<feature type="transmembrane region" description="Helical" evidence="8">
    <location>
        <begin position="412"/>
        <end position="430"/>
    </location>
</feature>
<dbReference type="FunFam" id="1.20.1740.10:FF:000013">
    <property type="entry name" value="Solute carrier family 12 member"/>
    <property type="match status" value="1"/>
</dbReference>
<evidence type="ECO:0000256" key="1">
    <source>
        <dbReference type="ARBA" id="ARBA00004141"/>
    </source>
</evidence>
<feature type="transmembrane region" description="Helical" evidence="8">
    <location>
        <begin position="280"/>
        <end position="300"/>
    </location>
</feature>